<dbReference type="CDD" id="cd06222">
    <property type="entry name" value="RNase_H_like"/>
    <property type="match status" value="1"/>
</dbReference>
<dbReference type="Proteomes" id="UP000242715">
    <property type="component" value="Unassembled WGS sequence"/>
</dbReference>
<dbReference type="AlphaFoldDB" id="A0A2Z6P6K8"/>
<organism evidence="2 3">
    <name type="scientific">Trifolium subterraneum</name>
    <name type="common">Subterranean clover</name>
    <dbReference type="NCBI Taxonomy" id="3900"/>
    <lineage>
        <taxon>Eukaryota</taxon>
        <taxon>Viridiplantae</taxon>
        <taxon>Streptophyta</taxon>
        <taxon>Embryophyta</taxon>
        <taxon>Tracheophyta</taxon>
        <taxon>Spermatophyta</taxon>
        <taxon>Magnoliopsida</taxon>
        <taxon>eudicotyledons</taxon>
        <taxon>Gunneridae</taxon>
        <taxon>Pentapetalae</taxon>
        <taxon>rosids</taxon>
        <taxon>fabids</taxon>
        <taxon>Fabales</taxon>
        <taxon>Fabaceae</taxon>
        <taxon>Papilionoideae</taxon>
        <taxon>50 kb inversion clade</taxon>
        <taxon>NPAAA clade</taxon>
        <taxon>Hologalegina</taxon>
        <taxon>IRL clade</taxon>
        <taxon>Trifolieae</taxon>
        <taxon>Trifolium</taxon>
    </lineage>
</organism>
<protein>
    <recommendedName>
        <fullName evidence="1">RNase H type-1 domain-containing protein</fullName>
    </recommendedName>
</protein>
<gene>
    <name evidence="2" type="ORF">TSUD_400390</name>
</gene>
<keyword evidence="3" id="KW-1185">Reference proteome</keyword>
<dbReference type="SUPFAM" id="SSF53098">
    <property type="entry name" value="Ribonuclease H-like"/>
    <property type="match status" value="1"/>
</dbReference>
<accession>A0A2Z6P6K8</accession>
<reference evidence="3" key="1">
    <citation type="journal article" date="2017" name="Front. Plant Sci.">
        <title>Climate Clever Clovers: New Paradigm to Reduce the Environmental Footprint of Ruminants by Breeding Low Methanogenic Forages Utilizing Haplotype Variation.</title>
        <authorList>
            <person name="Kaur P."/>
            <person name="Appels R."/>
            <person name="Bayer P.E."/>
            <person name="Keeble-Gagnere G."/>
            <person name="Wang J."/>
            <person name="Hirakawa H."/>
            <person name="Shirasawa K."/>
            <person name="Vercoe P."/>
            <person name="Stefanova K."/>
            <person name="Durmic Z."/>
            <person name="Nichols P."/>
            <person name="Revell C."/>
            <person name="Isobe S.N."/>
            <person name="Edwards D."/>
            <person name="Erskine W."/>
        </authorList>
    </citation>
    <scope>NUCLEOTIDE SEQUENCE [LARGE SCALE GENOMIC DNA]</scope>
    <source>
        <strain evidence="3">cv. Daliak</strain>
    </source>
</reference>
<evidence type="ECO:0000313" key="3">
    <source>
        <dbReference type="Proteomes" id="UP000242715"/>
    </source>
</evidence>
<dbReference type="InterPro" id="IPR044730">
    <property type="entry name" value="RNase_H-like_dom_plant"/>
</dbReference>
<dbReference type="GO" id="GO:0003676">
    <property type="term" value="F:nucleic acid binding"/>
    <property type="evidence" value="ECO:0007669"/>
    <property type="project" value="InterPro"/>
</dbReference>
<dbReference type="Gene3D" id="3.30.420.10">
    <property type="entry name" value="Ribonuclease H-like superfamily/Ribonuclease H"/>
    <property type="match status" value="1"/>
</dbReference>
<dbReference type="Pfam" id="PF13456">
    <property type="entry name" value="RVT_3"/>
    <property type="match status" value="1"/>
</dbReference>
<dbReference type="InterPro" id="IPR002156">
    <property type="entry name" value="RNaseH_domain"/>
</dbReference>
<feature type="domain" description="RNase H type-1" evidence="1">
    <location>
        <begin position="38"/>
        <end position="158"/>
    </location>
</feature>
<dbReference type="InterPro" id="IPR012337">
    <property type="entry name" value="RNaseH-like_sf"/>
</dbReference>
<dbReference type="InterPro" id="IPR036397">
    <property type="entry name" value="RNaseH_sf"/>
</dbReference>
<sequence length="198" mass="22732">MVTEIDRYGHTLPNERYRQLETIYIGWEHPQGEWIKLNCDGAYKESMGLAGCGGLFRDSNGRWLKGYAQKIGACDALHAEMWGMYTGMQMARRQGFTHIIVQSDSKLLIDMVTESCKLNGKTPILVRRIRDFANLQWHITFKHAWREGNRCADWLANFSLSQSSFDVRNLETPPRELQSLLFDDVSGACMPRNVTVIL</sequence>
<dbReference type="PANTHER" id="PTHR47723">
    <property type="entry name" value="OS05G0353850 PROTEIN"/>
    <property type="match status" value="1"/>
</dbReference>
<dbReference type="GO" id="GO:0004523">
    <property type="term" value="F:RNA-DNA hybrid ribonuclease activity"/>
    <property type="evidence" value="ECO:0007669"/>
    <property type="project" value="InterPro"/>
</dbReference>
<dbReference type="InterPro" id="IPR053151">
    <property type="entry name" value="RNase_H-like"/>
</dbReference>
<name>A0A2Z6P6K8_TRISU</name>
<dbReference type="PANTHER" id="PTHR47723:SF13">
    <property type="entry name" value="PUTATIVE-RELATED"/>
    <property type="match status" value="1"/>
</dbReference>
<dbReference type="EMBL" id="DF974074">
    <property type="protein sequence ID" value="GAU44820.1"/>
    <property type="molecule type" value="Genomic_DNA"/>
</dbReference>
<evidence type="ECO:0000313" key="2">
    <source>
        <dbReference type="EMBL" id="GAU44820.1"/>
    </source>
</evidence>
<dbReference type="OrthoDB" id="1436370at2759"/>
<evidence type="ECO:0000259" key="1">
    <source>
        <dbReference type="Pfam" id="PF13456"/>
    </source>
</evidence>
<proteinExistence type="predicted"/>